<dbReference type="SMART" id="SM00612">
    <property type="entry name" value="Kelch"/>
    <property type="match status" value="3"/>
</dbReference>
<evidence type="ECO:0000256" key="3">
    <source>
        <dbReference type="SAM" id="MobiDB-lite"/>
    </source>
</evidence>
<dbReference type="AlphaFoldDB" id="A0A061RHF5"/>
<dbReference type="Gene3D" id="2.120.10.80">
    <property type="entry name" value="Kelch-type beta propeller"/>
    <property type="match status" value="2"/>
</dbReference>
<reference evidence="4" key="1">
    <citation type="submission" date="2014-05" db="EMBL/GenBank/DDBJ databases">
        <title>The transcriptome of the halophilic microalga Tetraselmis sp. GSL018 isolated from the Great Salt Lake, Utah.</title>
        <authorList>
            <person name="Jinkerson R.E."/>
            <person name="D'Adamo S."/>
            <person name="Posewitz M.C."/>
        </authorList>
    </citation>
    <scope>NUCLEOTIDE SEQUENCE</scope>
    <source>
        <strain evidence="4">GSL018</strain>
    </source>
</reference>
<feature type="region of interest" description="Disordered" evidence="3">
    <location>
        <begin position="332"/>
        <end position="396"/>
    </location>
</feature>
<sequence>MAQSCSWENLIETSKTAGERIDDTAKLLQRAGHSAAVDGKYVYVVGGRRMYDCLGDTFRFNVESRTWECLAVAQPVAPRAYFSATVVNGHIWVVGGSSVDKVVADVSAWDIAAGTWRTVPVKGDAGLLCRCAHAAVAHPKKPGHIILFGGISRDGSFLGDLVELRCSTSGASVAAITPRGAVLPRAYHSMSSLGHRCFVFGGRDSQAGLCSSGDLAAVYDSAQNSWVRLGQEGEVPCARSSHRTAVVGGAIWLFGGAAMASGRVQRLSDLYSCTHSNGTAVWRRHESGSGAAWPPDRAAHAMVSVAGRLLVVGGYSGDSTYPGDAWMCRLVGDKPTPEKPPAQQRLTPPAKCSRTTSRESLSGSGRSSSAGARSSSTRRPPPRLRRGGGRRVSAEP</sequence>
<dbReference type="Pfam" id="PF24681">
    <property type="entry name" value="Kelch_KLHDC2_KLHL20_DRC7"/>
    <property type="match status" value="1"/>
</dbReference>
<dbReference type="InterPro" id="IPR015915">
    <property type="entry name" value="Kelch-typ_b-propeller"/>
</dbReference>
<dbReference type="PANTHER" id="PTHR46093">
    <property type="entry name" value="ACYL-COA-BINDING DOMAIN-CONTAINING PROTEIN 5"/>
    <property type="match status" value="1"/>
</dbReference>
<dbReference type="InterPro" id="IPR006652">
    <property type="entry name" value="Kelch_1"/>
</dbReference>
<feature type="compositionally biased region" description="Low complexity" evidence="3">
    <location>
        <begin position="353"/>
        <end position="378"/>
    </location>
</feature>
<evidence type="ECO:0000313" key="4">
    <source>
        <dbReference type="EMBL" id="JAC71403.1"/>
    </source>
</evidence>
<gene>
    <name evidence="4" type="ORF">TSPGSL018_2001</name>
</gene>
<protein>
    <recommendedName>
        <fullName evidence="5">Kelch repeat-containing protein</fullName>
    </recommendedName>
</protein>
<keyword evidence="1" id="KW-0880">Kelch repeat</keyword>
<accession>A0A061RHF5</accession>
<dbReference type="PANTHER" id="PTHR46093:SF18">
    <property type="entry name" value="FIBRONECTIN TYPE-III DOMAIN-CONTAINING PROTEIN"/>
    <property type="match status" value="1"/>
</dbReference>
<proteinExistence type="predicted"/>
<evidence type="ECO:0000256" key="1">
    <source>
        <dbReference type="ARBA" id="ARBA00022441"/>
    </source>
</evidence>
<keyword evidence="2" id="KW-0677">Repeat</keyword>
<dbReference type="Pfam" id="PF01344">
    <property type="entry name" value="Kelch_1"/>
    <property type="match status" value="2"/>
</dbReference>
<evidence type="ECO:0000256" key="2">
    <source>
        <dbReference type="ARBA" id="ARBA00022737"/>
    </source>
</evidence>
<feature type="compositionally biased region" description="Basic residues" evidence="3">
    <location>
        <begin position="380"/>
        <end position="389"/>
    </location>
</feature>
<name>A0A061RHF5_9CHLO</name>
<dbReference type="SUPFAM" id="SSF117281">
    <property type="entry name" value="Kelch motif"/>
    <property type="match status" value="2"/>
</dbReference>
<dbReference type="EMBL" id="GBEZ01014691">
    <property type="protein sequence ID" value="JAC71403.1"/>
    <property type="molecule type" value="Transcribed_RNA"/>
</dbReference>
<evidence type="ECO:0008006" key="5">
    <source>
        <dbReference type="Google" id="ProtNLM"/>
    </source>
</evidence>
<organism evidence="4">
    <name type="scientific">Tetraselmis sp. GSL018</name>
    <dbReference type="NCBI Taxonomy" id="582737"/>
    <lineage>
        <taxon>Eukaryota</taxon>
        <taxon>Viridiplantae</taxon>
        <taxon>Chlorophyta</taxon>
        <taxon>core chlorophytes</taxon>
        <taxon>Chlorodendrophyceae</taxon>
        <taxon>Chlorodendrales</taxon>
        <taxon>Chlorodendraceae</taxon>
        <taxon>Tetraselmis</taxon>
    </lineage>
</organism>